<dbReference type="Gene3D" id="3.40.1260.10">
    <property type="entry name" value="DsrEFH-like"/>
    <property type="match status" value="1"/>
</dbReference>
<dbReference type="SUPFAM" id="SSF75169">
    <property type="entry name" value="DsrEFH-like"/>
    <property type="match status" value="1"/>
</dbReference>
<dbReference type="OrthoDB" id="9802028at2"/>
<sequence>MDKRLNLLVFSGEYDKALAALIIANGAKEMGIDVTMFFAFWGLLVLRDPEKYNPHGKSLFQKLFTLFTPKGTEGLTLSKMNMGWVGQMMLKKMMREKNKPMLVDFLNGARKKGVKFYGCKLSQEVMGFGKDELIPEVEIIEVYEYLKDALNSDVQLFV</sequence>
<proteinExistence type="predicted"/>
<name>A0A419T4V9_9FIRM</name>
<evidence type="ECO:0000313" key="2">
    <source>
        <dbReference type="Proteomes" id="UP000284177"/>
    </source>
</evidence>
<dbReference type="AlphaFoldDB" id="A0A419T4V9"/>
<accession>A0A419T4V9</accession>
<dbReference type="PANTHER" id="PTHR34655:SF2">
    <property type="entry name" value="PEROXIREDOXIN FAMILY PROTEIN"/>
    <property type="match status" value="1"/>
</dbReference>
<reference evidence="1 2" key="1">
    <citation type="submission" date="2016-08" db="EMBL/GenBank/DDBJ databases">
        <title>Novel Firmicutes and Novel Genomes.</title>
        <authorList>
            <person name="Poppleton D.I."/>
            <person name="Gribaldo S."/>
        </authorList>
    </citation>
    <scope>NUCLEOTIDE SEQUENCE [LARGE SCALE GENOMIC DNA]</scope>
    <source>
        <strain evidence="1 2">CTT3</strain>
    </source>
</reference>
<keyword evidence="2" id="KW-1185">Reference proteome</keyword>
<dbReference type="InterPro" id="IPR032836">
    <property type="entry name" value="DsrE2-like"/>
</dbReference>
<comment type="caution">
    <text evidence="1">The sequence shown here is derived from an EMBL/GenBank/DDBJ whole genome shotgun (WGS) entry which is preliminary data.</text>
</comment>
<dbReference type="RefSeq" id="WP_120168557.1">
    <property type="nucleotide sequence ID" value="NZ_MCIB01000011.1"/>
</dbReference>
<dbReference type="EMBL" id="MCIB01000011">
    <property type="protein sequence ID" value="RKD32469.1"/>
    <property type="molecule type" value="Genomic_DNA"/>
</dbReference>
<dbReference type="PANTHER" id="PTHR34655">
    <property type="entry name" value="CONSERVED WITHIN P. AEROPHILUM"/>
    <property type="match status" value="1"/>
</dbReference>
<organism evidence="1 2">
    <name type="scientific">Thermohalobacter berrensis</name>
    <dbReference type="NCBI Taxonomy" id="99594"/>
    <lineage>
        <taxon>Bacteria</taxon>
        <taxon>Bacillati</taxon>
        <taxon>Bacillota</taxon>
        <taxon>Tissierellia</taxon>
        <taxon>Tissierellales</taxon>
        <taxon>Thermohalobacteraceae</taxon>
        <taxon>Thermohalobacter</taxon>
    </lineage>
</organism>
<dbReference type="Proteomes" id="UP000284177">
    <property type="component" value="Unassembled WGS sequence"/>
</dbReference>
<evidence type="ECO:0000313" key="1">
    <source>
        <dbReference type="EMBL" id="RKD32469.1"/>
    </source>
</evidence>
<gene>
    <name evidence="1" type="ORF">BET03_11185</name>
</gene>
<protein>
    <submittedName>
        <fullName evidence="1">Sulfide reductase</fullName>
    </submittedName>
</protein>
<dbReference type="InterPro" id="IPR027396">
    <property type="entry name" value="DsrEFH-like"/>
</dbReference>
<dbReference type="Pfam" id="PF13686">
    <property type="entry name" value="DrsE_2"/>
    <property type="match status" value="1"/>
</dbReference>